<dbReference type="Proteomes" id="UP000269883">
    <property type="component" value="Chromosome"/>
</dbReference>
<dbReference type="KEGG" id="dfl:DFE_3314"/>
<protein>
    <submittedName>
        <fullName evidence="1">Uncharacterized protein</fullName>
    </submittedName>
</protein>
<dbReference type="RefSeq" id="WP_126381079.1">
    <property type="nucleotide sequence ID" value="NZ_AP017378.1"/>
</dbReference>
<proteinExistence type="predicted"/>
<gene>
    <name evidence="1" type="ORF">DFE_3314</name>
</gene>
<keyword evidence="2" id="KW-1185">Reference proteome</keyword>
<evidence type="ECO:0000313" key="2">
    <source>
        <dbReference type="Proteomes" id="UP000269883"/>
    </source>
</evidence>
<name>A0A2Z6B3Q2_9BACT</name>
<dbReference type="EMBL" id="AP017378">
    <property type="protein sequence ID" value="BBD10040.1"/>
    <property type="molecule type" value="Genomic_DNA"/>
</dbReference>
<dbReference type="AlphaFoldDB" id="A0A2Z6B3Q2"/>
<accession>A0A2Z6B3Q2</accession>
<sequence>MIRFADHATAPHRGLARVFAPAGSSTTTTSAYGTWDILPAPVRGLSGRLSRGFAGTGGIFSFIH</sequence>
<reference evidence="1 2" key="1">
    <citation type="journal article" date="2018" name="Sci. Adv.">
        <title>Multi-heme cytochromes provide a pathway for survival in energy-limited environments.</title>
        <authorList>
            <person name="Deng X."/>
            <person name="Dohmae N."/>
            <person name="Nealson K.H."/>
            <person name="Hashimoto K."/>
            <person name="Okamoto A."/>
        </authorList>
    </citation>
    <scope>NUCLEOTIDE SEQUENCE [LARGE SCALE GENOMIC DNA]</scope>
    <source>
        <strain evidence="1 2">IS5</strain>
    </source>
</reference>
<organism evidence="1 2">
    <name type="scientific">Desulfovibrio ferrophilus</name>
    <dbReference type="NCBI Taxonomy" id="241368"/>
    <lineage>
        <taxon>Bacteria</taxon>
        <taxon>Pseudomonadati</taxon>
        <taxon>Thermodesulfobacteriota</taxon>
        <taxon>Desulfovibrionia</taxon>
        <taxon>Desulfovibrionales</taxon>
        <taxon>Desulfovibrionaceae</taxon>
        <taxon>Desulfovibrio</taxon>
    </lineage>
</organism>
<evidence type="ECO:0000313" key="1">
    <source>
        <dbReference type="EMBL" id="BBD10040.1"/>
    </source>
</evidence>